<dbReference type="NCBIfam" id="TIGR01640">
    <property type="entry name" value="F_box_assoc_1"/>
    <property type="match status" value="1"/>
</dbReference>
<dbReference type="InterPro" id="IPR011043">
    <property type="entry name" value="Gal_Oxase/kelch_b-propeller"/>
</dbReference>
<sequence length="389" mass="44683">MATLPPEIIVDILLRLPVKALLRFRCASKPWCALIDGPNFIKMHLNRSIEHNAHHSLILIGWYLYSVDMDTLDEAVQLDHPLKNEEFGTEVLGSCNGLLCLAVGIYDIVLWNPSTRKLRTVPFALMEFMMDSFTISQFPMYGFGYDYARDDYKLVRMVQLCGEDDDSFDSHVKVYSLKTNSWKRVRDCPFCFRYEGICGNNGMLACGALHWLGFRRLVSDTTELIVAFDIALEDYREVLQPEYLDENFQMSLGVLGGCLCVICNYHGVRVDIWVMKEYGVKESWNKLFSVSQPEASLSFEQLRPLAYSRSGREVLLEQNNKKIIWYDLEKKRVRDVQIHGSPRSIKAEICFGSLVPLNGDGRIDGKKQQAQEKKKKRDDFLSVGFKLVL</sequence>
<dbReference type="Pfam" id="PF00646">
    <property type="entry name" value="F-box"/>
    <property type="match status" value="1"/>
</dbReference>
<dbReference type="CDD" id="cd22157">
    <property type="entry name" value="F-box_AtFBW1-like"/>
    <property type="match status" value="1"/>
</dbReference>
<dbReference type="InterPro" id="IPR036047">
    <property type="entry name" value="F-box-like_dom_sf"/>
</dbReference>
<dbReference type="AlphaFoldDB" id="A0AAP0R4Y9"/>
<dbReference type="Pfam" id="PF07734">
    <property type="entry name" value="FBA_1"/>
    <property type="match status" value="1"/>
</dbReference>
<dbReference type="Gene3D" id="1.20.1280.50">
    <property type="match status" value="1"/>
</dbReference>
<dbReference type="PROSITE" id="PS50181">
    <property type="entry name" value="FBOX"/>
    <property type="match status" value="1"/>
</dbReference>
<dbReference type="SMART" id="SM00256">
    <property type="entry name" value="FBOX"/>
    <property type="match status" value="1"/>
</dbReference>
<gene>
    <name evidence="2" type="ORF">L1049_010548</name>
</gene>
<feature type="domain" description="F-box" evidence="1">
    <location>
        <begin position="1"/>
        <end position="43"/>
    </location>
</feature>
<reference evidence="2 3" key="1">
    <citation type="journal article" date="2024" name="Plant J.">
        <title>Genome sequences and population genomics reveal climatic adaptation and genomic divergence between two closely related sweetgum species.</title>
        <authorList>
            <person name="Xu W.Q."/>
            <person name="Ren C.Q."/>
            <person name="Zhang X.Y."/>
            <person name="Comes H.P."/>
            <person name="Liu X.H."/>
            <person name="Li Y.G."/>
            <person name="Kettle C.J."/>
            <person name="Jalonen R."/>
            <person name="Gaisberger H."/>
            <person name="Ma Y.Z."/>
            <person name="Qiu Y.X."/>
        </authorList>
    </citation>
    <scope>NUCLEOTIDE SEQUENCE [LARGE SCALE GENOMIC DNA]</scope>
    <source>
        <strain evidence="2">Hangzhou</strain>
    </source>
</reference>
<keyword evidence="3" id="KW-1185">Reference proteome</keyword>
<dbReference type="EMBL" id="JBBPBK010000016">
    <property type="protein sequence ID" value="KAK9268108.1"/>
    <property type="molecule type" value="Genomic_DNA"/>
</dbReference>
<evidence type="ECO:0000313" key="3">
    <source>
        <dbReference type="Proteomes" id="UP001415857"/>
    </source>
</evidence>
<dbReference type="PANTHER" id="PTHR31672:SF13">
    <property type="entry name" value="F-BOX PROTEIN CPR30-LIKE"/>
    <property type="match status" value="1"/>
</dbReference>
<dbReference type="Proteomes" id="UP001415857">
    <property type="component" value="Unassembled WGS sequence"/>
</dbReference>
<dbReference type="InterPro" id="IPR006527">
    <property type="entry name" value="F-box-assoc_dom_typ1"/>
</dbReference>
<dbReference type="InterPro" id="IPR001810">
    <property type="entry name" value="F-box_dom"/>
</dbReference>
<protein>
    <recommendedName>
        <fullName evidence="1">F-box domain-containing protein</fullName>
    </recommendedName>
</protein>
<dbReference type="SUPFAM" id="SSF50965">
    <property type="entry name" value="Galactose oxidase, central domain"/>
    <property type="match status" value="1"/>
</dbReference>
<dbReference type="PANTHER" id="PTHR31672">
    <property type="entry name" value="BNACNNG10540D PROTEIN"/>
    <property type="match status" value="1"/>
</dbReference>
<organism evidence="2 3">
    <name type="scientific">Liquidambar formosana</name>
    <name type="common">Formosan gum</name>
    <dbReference type="NCBI Taxonomy" id="63359"/>
    <lineage>
        <taxon>Eukaryota</taxon>
        <taxon>Viridiplantae</taxon>
        <taxon>Streptophyta</taxon>
        <taxon>Embryophyta</taxon>
        <taxon>Tracheophyta</taxon>
        <taxon>Spermatophyta</taxon>
        <taxon>Magnoliopsida</taxon>
        <taxon>eudicotyledons</taxon>
        <taxon>Gunneridae</taxon>
        <taxon>Pentapetalae</taxon>
        <taxon>Saxifragales</taxon>
        <taxon>Altingiaceae</taxon>
        <taxon>Liquidambar</taxon>
    </lineage>
</organism>
<dbReference type="InterPro" id="IPR050796">
    <property type="entry name" value="SCF_F-box_component"/>
</dbReference>
<evidence type="ECO:0000313" key="2">
    <source>
        <dbReference type="EMBL" id="KAK9268108.1"/>
    </source>
</evidence>
<evidence type="ECO:0000259" key="1">
    <source>
        <dbReference type="PROSITE" id="PS50181"/>
    </source>
</evidence>
<comment type="caution">
    <text evidence="2">The sequence shown here is derived from an EMBL/GenBank/DDBJ whole genome shotgun (WGS) entry which is preliminary data.</text>
</comment>
<name>A0AAP0R4Y9_LIQFO</name>
<proteinExistence type="predicted"/>
<dbReference type="SUPFAM" id="SSF81383">
    <property type="entry name" value="F-box domain"/>
    <property type="match status" value="1"/>
</dbReference>
<dbReference type="InterPro" id="IPR017451">
    <property type="entry name" value="F-box-assoc_interact_dom"/>
</dbReference>
<accession>A0AAP0R4Y9</accession>